<comment type="caution">
    <text evidence="2">The sequence shown here is derived from an EMBL/GenBank/DDBJ whole genome shotgun (WGS) entry which is preliminary data.</text>
</comment>
<evidence type="ECO:0000313" key="3">
    <source>
        <dbReference type="Proteomes" id="UP000586031"/>
    </source>
</evidence>
<keyword evidence="1" id="KW-0812">Transmembrane</keyword>
<evidence type="ECO:0000313" key="2">
    <source>
        <dbReference type="EMBL" id="HII84956.1"/>
    </source>
</evidence>
<reference evidence="3" key="1">
    <citation type="journal article" date="2020" name="bioRxiv">
        <title>A rank-normalized archaeal taxonomy based on genome phylogeny resolves widespread incomplete and uneven classifications.</title>
        <authorList>
            <person name="Rinke C."/>
            <person name="Chuvochina M."/>
            <person name="Mussig A.J."/>
            <person name="Chaumeil P.-A."/>
            <person name="Waite D.W."/>
            <person name="Whitman W.B."/>
            <person name="Parks D.H."/>
            <person name="Hugenholtz P."/>
        </authorList>
    </citation>
    <scope>NUCLEOTIDE SEQUENCE [LARGE SCALE GENOMIC DNA]</scope>
</reference>
<sequence length="46" mass="4935">MERKKIIIISGFILILIILTVAYLYTSPGNNTGSRDGKIGVVVTVG</sequence>
<keyword evidence="1" id="KW-0472">Membrane</keyword>
<dbReference type="EMBL" id="DUHE01000259">
    <property type="protein sequence ID" value="HII84956.1"/>
    <property type="molecule type" value="Genomic_DNA"/>
</dbReference>
<dbReference type="Proteomes" id="UP000586031">
    <property type="component" value="Unassembled WGS sequence"/>
</dbReference>
<dbReference type="AlphaFoldDB" id="A0A7J4TKK1"/>
<keyword evidence="1" id="KW-1133">Transmembrane helix</keyword>
<protein>
    <submittedName>
        <fullName evidence="2">Zinc ABC transporter substrate-binding protein</fullName>
    </submittedName>
</protein>
<evidence type="ECO:0000256" key="1">
    <source>
        <dbReference type="SAM" id="Phobius"/>
    </source>
</evidence>
<gene>
    <name evidence="2" type="ORF">HA271_09080</name>
</gene>
<organism evidence="2 3">
    <name type="scientific">Methanobacterium subterraneum</name>
    <dbReference type="NCBI Taxonomy" id="59277"/>
    <lineage>
        <taxon>Archaea</taxon>
        <taxon>Methanobacteriati</taxon>
        <taxon>Methanobacteriota</taxon>
        <taxon>Methanomada group</taxon>
        <taxon>Methanobacteria</taxon>
        <taxon>Methanobacteriales</taxon>
        <taxon>Methanobacteriaceae</taxon>
        <taxon>Methanobacterium</taxon>
    </lineage>
</organism>
<name>A0A7J4TKK1_9EURY</name>
<feature type="transmembrane region" description="Helical" evidence="1">
    <location>
        <begin position="7"/>
        <end position="25"/>
    </location>
</feature>
<accession>A0A7J4TKK1</accession>
<proteinExistence type="predicted"/>
<feature type="non-terminal residue" evidence="2">
    <location>
        <position position="46"/>
    </location>
</feature>